<accession>A0A3L6PDK9</accession>
<dbReference type="PANTHER" id="PTHR34145">
    <property type="entry name" value="OS02G0105600 PROTEIN"/>
    <property type="match status" value="1"/>
</dbReference>
<dbReference type="Proteomes" id="UP000275267">
    <property type="component" value="Unassembled WGS sequence"/>
</dbReference>
<keyword evidence="3" id="KW-1185">Reference proteome</keyword>
<dbReference type="EMBL" id="PQIB02000018">
    <property type="protein sequence ID" value="RLM55009.1"/>
    <property type="molecule type" value="Genomic_DNA"/>
</dbReference>
<evidence type="ECO:0000313" key="2">
    <source>
        <dbReference type="EMBL" id="RLM55009.1"/>
    </source>
</evidence>
<dbReference type="InterPro" id="IPR055357">
    <property type="entry name" value="LRR_At1g61320_AtMIF1"/>
</dbReference>
<evidence type="ECO:0000259" key="1">
    <source>
        <dbReference type="Pfam" id="PF23622"/>
    </source>
</evidence>
<dbReference type="InterPro" id="IPR053772">
    <property type="entry name" value="At1g61320/At1g61330-like"/>
</dbReference>
<sequence length="219" mass="24225">MTCSLDQKPTQRRLLVSSTIVPSAAAAGDRAMPLVLRVHYGLQFSSVTCQIPPPQELENPLLCHGKLRFFLPGFFPQSLSCTGKFLLSAGPHLDVRRDSIIHEYFGADLSHTRCVAEGHQDNLKRVTITGFCSAKSLIELTCQILESSSSLQCLVLDTASGYDNSGICEYMERKAVMEALRGVEAIKKYIKGKVPSRVNLEVLEPWGRCHIPNLHKTGR</sequence>
<dbReference type="PANTHER" id="PTHR34145:SF64">
    <property type="entry name" value="F-BOX DOMAIN CONTAINING PROTEIN, EXPRESSED"/>
    <property type="match status" value="1"/>
</dbReference>
<comment type="caution">
    <text evidence="2">The sequence shown here is derived from an EMBL/GenBank/DDBJ whole genome shotgun (WGS) entry which is preliminary data.</text>
</comment>
<name>A0A3L6PDK9_PANMI</name>
<feature type="domain" description="At1g61320/AtMIF1 LRR" evidence="1">
    <location>
        <begin position="93"/>
        <end position="205"/>
    </location>
</feature>
<reference evidence="3" key="1">
    <citation type="journal article" date="2019" name="Nat. Commun.">
        <title>The genome of broomcorn millet.</title>
        <authorList>
            <person name="Zou C."/>
            <person name="Miki D."/>
            <person name="Li D."/>
            <person name="Tang Q."/>
            <person name="Xiao L."/>
            <person name="Rajput S."/>
            <person name="Deng P."/>
            <person name="Jia W."/>
            <person name="Huang R."/>
            <person name="Zhang M."/>
            <person name="Sun Y."/>
            <person name="Hu J."/>
            <person name="Fu X."/>
            <person name="Schnable P.S."/>
            <person name="Li F."/>
            <person name="Zhang H."/>
            <person name="Feng B."/>
            <person name="Zhu X."/>
            <person name="Liu R."/>
            <person name="Schnable J.C."/>
            <person name="Zhu J.-K."/>
            <person name="Zhang H."/>
        </authorList>
    </citation>
    <scope>NUCLEOTIDE SEQUENCE [LARGE SCALE GENOMIC DNA]</scope>
</reference>
<organism evidence="2 3">
    <name type="scientific">Panicum miliaceum</name>
    <name type="common">Proso millet</name>
    <name type="synonym">Broomcorn millet</name>
    <dbReference type="NCBI Taxonomy" id="4540"/>
    <lineage>
        <taxon>Eukaryota</taxon>
        <taxon>Viridiplantae</taxon>
        <taxon>Streptophyta</taxon>
        <taxon>Embryophyta</taxon>
        <taxon>Tracheophyta</taxon>
        <taxon>Spermatophyta</taxon>
        <taxon>Magnoliopsida</taxon>
        <taxon>Liliopsida</taxon>
        <taxon>Poales</taxon>
        <taxon>Poaceae</taxon>
        <taxon>PACMAD clade</taxon>
        <taxon>Panicoideae</taxon>
        <taxon>Panicodae</taxon>
        <taxon>Paniceae</taxon>
        <taxon>Panicinae</taxon>
        <taxon>Panicum</taxon>
        <taxon>Panicum sect. Panicum</taxon>
    </lineage>
</organism>
<proteinExistence type="predicted"/>
<protein>
    <recommendedName>
        <fullName evidence="1">At1g61320/AtMIF1 LRR domain-containing protein</fullName>
    </recommendedName>
</protein>
<dbReference type="AlphaFoldDB" id="A0A3L6PDK9"/>
<dbReference type="OrthoDB" id="663101at2759"/>
<gene>
    <name evidence="2" type="ORF">C2845_PM10G00540</name>
</gene>
<dbReference type="Pfam" id="PF23622">
    <property type="entry name" value="LRR_At1g61320_AtMIF1"/>
    <property type="match status" value="1"/>
</dbReference>
<evidence type="ECO:0000313" key="3">
    <source>
        <dbReference type="Proteomes" id="UP000275267"/>
    </source>
</evidence>